<dbReference type="Pfam" id="PF12796">
    <property type="entry name" value="Ank_2"/>
    <property type="match status" value="1"/>
</dbReference>
<sequence length="479" mass="52359">MRRAAPPDAGAPPRGRSRWDALPPELREMVLAAAGPLTLFVCGRLLAAELRAMPERGRERLWADALALDWPGDLRALPPVAALGRCLLAIRSRPMLERVRLAGLASDATLLRIVVRNQWADLLDWRDPEQLAYVAAGQGAVWLLQDLFERRRVVEPNADHAVQAALGGHLETVVLLARLMPGEMWGPGVMNAAAGSGSLDLVVWLHEHRPDGCSHMAITKAARGGHHHVVRWLADNRSDGCTPLAVHEAATHGHIDTLVLLHERFPKAFEGLGADAFRNVTSLAVLRWLHAHGLPLDREVVLRNLIKAGDLAGARWACTAFGVRVSQRMMVMACQSDCVSMIKWLLDQPGITVNADAIDAAIAQCAVGTLKLIMSIDDAQAPAIIAKIAASGDPNLLEWLHVRYPGSITHRTLFVAIERRKINAVRYLLESVADVEWDISRASSIARGYSAYAILELLDAHAAGSPPARRSTQTRQRRK</sequence>
<name>A0ABR4N4Y7_9FUNG</name>
<dbReference type="Gene3D" id="1.25.40.20">
    <property type="entry name" value="Ankyrin repeat-containing domain"/>
    <property type="match status" value="1"/>
</dbReference>
<reference evidence="1 2" key="1">
    <citation type="submission" date="2023-09" db="EMBL/GenBank/DDBJ databases">
        <title>Pangenome analysis of Batrachochytrium dendrobatidis and related Chytrids.</title>
        <authorList>
            <person name="Yacoub M.N."/>
            <person name="Stajich J.E."/>
            <person name="James T.Y."/>
        </authorList>
    </citation>
    <scope>NUCLEOTIDE SEQUENCE [LARGE SCALE GENOMIC DNA]</scope>
    <source>
        <strain evidence="1 2">JEL0888</strain>
    </source>
</reference>
<dbReference type="SUPFAM" id="SSF48403">
    <property type="entry name" value="Ankyrin repeat"/>
    <property type="match status" value="1"/>
</dbReference>
<dbReference type="InterPro" id="IPR036770">
    <property type="entry name" value="Ankyrin_rpt-contain_sf"/>
</dbReference>
<evidence type="ECO:0000313" key="1">
    <source>
        <dbReference type="EMBL" id="KAL2914534.1"/>
    </source>
</evidence>
<dbReference type="PANTHER" id="PTHR46586">
    <property type="entry name" value="ANKYRIN REPEAT-CONTAINING PROTEIN"/>
    <property type="match status" value="1"/>
</dbReference>
<dbReference type="InterPro" id="IPR002110">
    <property type="entry name" value="Ankyrin_rpt"/>
</dbReference>
<organism evidence="1 2">
    <name type="scientific">Polyrhizophydium stewartii</name>
    <dbReference type="NCBI Taxonomy" id="2732419"/>
    <lineage>
        <taxon>Eukaryota</taxon>
        <taxon>Fungi</taxon>
        <taxon>Fungi incertae sedis</taxon>
        <taxon>Chytridiomycota</taxon>
        <taxon>Chytridiomycota incertae sedis</taxon>
        <taxon>Chytridiomycetes</taxon>
        <taxon>Rhizophydiales</taxon>
        <taxon>Rhizophydiales incertae sedis</taxon>
        <taxon>Polyrhizophydium</taxon>
    </lineage>
</organism>
<evidence type="ECO:0008006" key="3">
    <source>
        <dbReference type="Google" id="ProtNLM"/>
    </source>
</evidence>
<dbReference type="PANTHER" id="PTHR46586:SF3">
    <property type="entry name" value="ANKYRIN REPEAT-CONTAINING PROTEIN"/>
    <property type="match status" value="1"/>
</dbReference>
<accession>A0ABR4N4Y7</accession>
<keyword evidence="2" id="KW-1185">Reference proteome</keyword>
<dbReference type="Proteomes" id="UP001527925">
    <property type="component" value="Unassembled WGS sequence"/>
</dbReference>
<comment type="caution">
    <text evidence="1">The sequence shown here is derived from an EMBL/GenBank/DDBJ whole genome shotgun (WGS) entry which is preliminary data.</text>
</comment>
<dbReference type="EMBL" id="JADGIZ020000032">
    <property type="protein sequence ID" value="KAL2914534.1"/>
    <property type="molecule type" value="Genomic_DNA"/>
</dbReference>
<dbReference type="InterPro" id="IPR052050">
    <property type="entry name" value="SecEffector_AnkRepeat"/>
</dbReference>
<proteinExistence type="predicted"/>
<protein>
    <recommendedName>
        <fullName evidence="3">Ankyrin repeat protein</fullName>
    </recommendedName>
</protein>
<gene>
    <name evidence="1" type="ORF">HK105_205884</name>
</gene>
<evidence type="ECO:0000313" key="2">
    <source>
        <dbReference type="Proteomes" id="UP001527925"/>
    </source>
</evidence>